<dbReference type="AlphaFoldDB" id="G4U259"/>
<comment type="caution">
    <text evidence="1">The sequence shown here is derived from an EMBL/GenBank/DDBJ whole genome shotgun (WGS) entry which is preliminary data.</text>
</comment>
<dbReference type="EMBL" id="CAFZ01001822">
    <property type="protein sequence ID" value="CCA77652.1"/>
    <property type="molecule type" value="Genomic_DNA"/>
</dbReference>
<organism evidence="1 2">
    <name type="scientific">Serendipita indica (strain DSM 11827)</name>
    <name type="common">Root endophyte fungus</name>
    <name type="synonym">Piriformospora indica</name>
    <dbReference type="NCBI Taxonomy" id="1109443"/>
    <lineage>
        <taxon>Eukaryota</taxon>
        <taxon>Fungi</taxon>
        <taxon>Dikarya</taxon>
        <taxon>Basidiomycota</taxon>
        <taxon>Agaricomycotina</taxon>
        <taxon>Agaricomycetes</taxon>
        <taxon>Sebacinales</taxon>
        <taxon>Serendipitaceae</taxon>
        <taxon>Serendipita</taxon>
    </lineage>
</organism>
<proteinExistence type="predicted"/>
<name>G4U259_SERID</name>
<keyword evidence="2" id="KW-1185">Reference proteome</keyword>
<reference evidence="1 2" key="1">
    <citation type="journal article" date="2011" name="PLoS Pathog.">
        <title>Endophytic Life Strategies Decoded by Genome and Transcriptome Analyses of the Mutualistic Root Symbiont Piriformospora indica.</title>
        <authorList>
            <person name="Zuccaro A."/>
            <person name="Lahrmann U."/>
            <person name="Guldener U."/>
            <person name="Langen G."/>
            <person name="Pfiffi S."/>
            <person name="Biedenkopf D."/>
            <person name="Wong P."/>
            <person name="Samans B."/>
            <person name="Grimm C."/>
            <person name="Basiewicz M."/>
            <person name="Murat C."/>
            <person name="Martin F."/>
            <person name="Kogel K.H."/>
        </authorList>
    </citation>
    <scope>NUCLEOTIDE SEQUENCE [LARGE SCALE GENOMIC DNA]</scope>
    <source>
        <strain evidence="1 2">DSM 11827</strain>
    </source>
</reference>
<dbReference type="HOGENOM" id="CLU_3242377_0_0_1"/>
<evidence type="ECO:0000313" key="2">
    <source>
        <dbReference type="Proteomes" id="UP000007148"/>
    </source>
</evidence>
<dbReference type="InParanoid" id="G4U259"/>
<protein>
    <submittedName>
        <fullName evidence="1">Uncharacterized protein</fullName>
    </submittedName>
</protein>
<evidence type="ECO:0000313" key="1">
    <source>
        <dbReference type="EMBL" id="CCA77652.1"/>
    </source>
</evidence>
<gene>
    <name evidence="1" type="ORF">PIIN_11630</name>
</gene>
<dbReference type="Proteomes" id="UP000007148">
    <property type="component" value="Unassembled WGS sequence"/>
</dbReference>
<accession>G4U259</accession>
<sequence length="43" mass="4694">MQIFISSDGDLGRLDIDVPGRTRLSASKITSSRGIDGPKTFRE</sequence>